<accession>A0ACA8ZU23</accession>
<keyword evidence="2" id="KW-1185">Reference proteome</keyword>
<dbReference type="EMBL" id="CAESAP020000357">
    <property type="protein sequence ID" value="CAB5507051.1"/>
    <property type="molecule type" value="Genomic_DNA"/>
</dbReference>
<organism evidence="1 2">
    <name type="scientific">Bathymodiolus azoricus thioautotrophic gill symbiont</name>
    <dbReference type="NCBI Taxonomy" id="235205"/>
    <lineage>
        <taxon>Bacteria</taxon>
        <taxon>Pseudomonadati</taxon>
        <taxon>Pseudomonadota</taxon>
        <taxon>Gammaproteobacteria</taxon>
        <taxon>sulfur-oxidizing symbionts</taxon>
    </lineage>
</organism>
<name>A0ACA8ZU23_9GAMM</name>
<sequence length="62" mass="6554">MFVVGVVNTGIIDTSAILGFVGFVVFVVFFGIVSIVDVIGGGIAVFACLSWIVVRQCYVKPN</sequence>
<gene>
    <name evidence="1" type="ORF">AZO1586R_2240</name>
</gene>
<evidence type="ECO:0000313" key="2">
    <source>
        <dbReference type="Proteomes" id="UP000635628"/>
    </source>
</evidence>
<proteinExistence type="predicted"/>
<protein>
    <submittedName>
        <fullName evidence="1">Uncharacterized protein</fullName>
    </submittedName>
</protein>
<evidence type="ECO:0000313" key="1">
    <source>
        <dbReference type="EMBL" id="CAB5507051.1"/>
    </source>
</evidence>
<dbReference type="Proteomes" id="UP000635628">
    <property type="component" value="Unassembled WGS sequence"/>
</dbReference>
<reference evidence="1" key="1">
    <citation type="submission" date="2020-05" db="EMBL/GenBank/DDBJ databases">
        <authorList>
            <person name="Petersen J."/>
            <person name="Sayavedra L."/>
        </authorList>
    </citation>
    <scope>NUCLEOTIDE SEQUENCE</scope>
    <source>
        <strain evidence="1">B azoricus SOX Menez Gwen</strain>
    </source>
</reference>
<comment type="caution">
    <text evidence="1">The sequence shown here is derived from an EMBL/GenBank/DDBJ whole genome shotgun (WGS) entry which is preliminary data.</text>
</comment>